<dbReference type="InterPro" id="IPR038765">
    <property type="entry name" value="Papain-like_cys_pep_sf"/>
</dbReference>
<sequence length="784" mass="90928">MLTERHDTKIIEFWLKEWFSNKANIPLEIVTDMSKPLQNAICLASNNITYNQYLSMCYRFLINKSQVLMKPYLRIDIAHFIHWVSRLSSFAKANLAVKDFYLRALGLMTTVDNLDMITKLMRAVLKICQNNYGCSDDIKWLLSKIKTFKFDDSVNYKDLKHNSSCLQKKSCEVHLSCQEEFINLNDIEHLWEESDELSNFIEDLITETSTNNNSDTSINYNDINSYYHPGILPDLKILLKKFPSWSNVMKPHYNCHNNVPTSARSENYFKFIKNNLLESHQPIRVDKFLIKHIRTIWAKIKEARAAIELLKIEQKQLYKEKKIKCNKIKIDSILNLHENWKNQVRPENVSISSSEDSYTVVEESTAVSDIKFNEDSLSKPVLISTPTKNENLTIDDSIQLLGSPIDDKCLVSSSINNTCRSLEQNNNKSEINFSIQLESNQPRFERKCNKLSKKRKDIDTKNSGPQQKQGKYLTPFPEVEVHHSNALDNKKLRIKKSKKKIISNGMFIPAYPIKGKKLSLYNTCPFDSLMEVLSFTYLNYNNFKNVVDSQVKPNSFFSCLLHYAKFGANVAFNKKRLSYLSSKYPIENYSVNCRDDVSEVFARIMHELDCNTEQSYCQNNACNYVKIVKDPVLNISATLVWENGLKSLKDCICQELEKKNLYFCDKCQSISANKIINITSYLCLNIAHFYEPSIYLKNLNKKQRESYNLEEIPKNLDILNKKFILSGLIEFVPPILPKGVGHYVAYTRSLNNIWTQINDTESKSKVFSPSMREIRAVLLFYVLV</sequence>
<evidence type="ECO:0000313" key="4">
    <source>
        <dbReference type="Proteomes" id="UP001314205"/>
    </source>
</evidence>
<proteinExistence type="predicted"/>
<reference evidence="3 4" key="1">
    <citation type="submission" date="2023-11" db="EMBL/GenBank/DDBJ databases">
        <authorList>
            <person name="Hedman E."/>
            <person name="Englund M."/>
            <person name="Stromberg M."/>
            <person name="Nyberg Akerstrom W."/>
            <person name="Nylinder S."/>
            <person name="Jareborg N."/>
            <person name="Kallberg Y."/>
            <person name="Kronander E."/>
        </authorList>
    </citation>
    <scope>NUCLEOTIDE SEQUENCE [LARGE SCALE GENOMIC DNA]</scope>
</reference>
<dbReference type="CDD" id="cd02257">
    <property type="entry name" value="Peptidase_C19"/>
    <property type="match status" value="1"/>
</dbReference>
<comment type="caution">
    <text evidence="3">The sequence shown here is derived from an EMBL/GenBank/DDBJ whole genome shotgun (WGS) entry which is preliminary data.</text>
</comment>
<dbReference type="SUPFAM" id="SSF54001">
    <property type="entry name" value="Cysteine proteinases"/>
    <property type="match status" value="1"/>
</dbReference>
<dbReference type="AlphaFoldDB" id="A0AAV1K650"/>
<keyword evidence="4" id="KW-1185">Reference proteome</keyword>
<evidence type="ECO:0000259" key="2">
    <source>
        <dbReference type="PROSITE" id="PS50235"/>
    </source>
</evidence>
<gene>
    <name evidence="3" type="ORF">PARMNEM_LOCUS143</name>
</gene>
<organism evidence="3 4">
    <name type="scientific">Parnassius mnemosyne</name>
    <name type="common">clouded apollo</name>
    <dbReference type="NCBI Taxonomy" id="213953"/>
    <lineage>
        <taxon>Eukaryota</taxon>
        <taxon>Metazoa</taxon>
        <taxon>Ecdysozoa</taxon>
        <taxon>Arthropoda</taxon>
        <taxon>Hexapoda</taxon>
        <taxon>Insecta</taxon>
        <taxon>Pterygota</taxon>
        <taxon>Neoptera</taxon>
        <taxon>Endopterygota</taxon>
        <taxon>Lepidoptera</taxon>
        <taxon>Glossata</taxon>
        <taxon>Ditrysia</taxon>
        <taxon>Papilionoidea</taxon>
        <taxon>Papilionidae</taxon>
        <taxon>Parnassiinae</taxon>
        <taxon>Parnassini</taxon>
        <taxon>Parnassius</taxon>
        <taxon>Driopa</taxon>
    </lineage>
</organism>
<protein>
    <recommendedName>
        <fullName evidence="2">USP domain-containing protein</fullName>
    </recommendedName>
</protein>
<dbReference type="InterPro" id="IPR028889">
    <property type="entry name" value="USP"/>
</dbReference>
<dbReference type="PROSITE" id="PS50235">
    <property type="entry name" value="USP_3"/>
    <property type="match status" value="1"/>
</dbReference>
<feature type="domain" description="USP" evidence="2">
    <location>
        <begin position="514"/>
        <end position="784"/>
    </location>
</feature>
<dbReference type="EMBL" id="CAVLGL010000001">
    <property type="protein sequence ID" value="CAK1577994.1"/>
    <property type="molecule type" value="Genomic_DNA"/>
</dbReference>
<name>A0AAV1K650_9NEOP</name>
<feature type="region of interest" description="Disordered" evidence="1">
    <location>
        <begin position="452"/>
        <end position="471"/>
    </location>
</feature>
<evidence type="ECO:0000313" key="3">
    <source>
        <dbReference type="EMBL" id="CAK1577994.1"/>
    </source>
</evidence>
<evidence type="ECO:0000256" key="1">
    <source>
        <dbReference type="SAM" id="MobiDB-lite"/>
    </source>
</evidence>
<accession>A0AAV1K650</accession>
<dbReference type="Proteomes" id="UP001314205">
    <property type="component" value="Unassembled WGS sequence"/>
</dbReference>